<proteinExistence type="predicted"/>
<sequence length="50" mass="5489">MDALLAALYVFIDDHVPPRRRIGRPPKLPDAELLCLAAAQVPLGFPSARH</sequence>
<reference evidence="1" key="1">
    <citation type="journal article" date="2023" name="Microb. Genom.">
        <title>Mesoterricola silvestris gen. nov., sp. nov., Mesoterricola sediminis sp. nov., Geothrix oryzae sp. nov., Geothrix edaphica sp. nov., Geothrix rubra sp. nov., and Geothrix limicola sp. nov., six novel members of Acidobacteriota isolated from soils.</title>
        <authorList>
            <person name="Weisberg A.J."/>
            <person name="Pearce E."/>
            <person name="Kramer C.G."/>
            <person name="Chang J.H."/>
            <person name="Clarke C.R."/>
        </authorList>
    </citation>
    <scope>NUCLEOTIDE SEQUENCE</scope>
    <source>
        <strain evidence="1">ND06-05F</strain>
    </source>
</reference>
<accession>A0AAJ2PL71</accession>
<comment type="caution">
    <text evidence="1">The sequence shown here is derived from an EMBL/GenBank/DDBJ whole genome shotgun (WGS) entry which is preliminary data.</text>
</comment>
<organism evidence="1 2">
    <name type="scientific">Streptomyces europaeiscabiei</name>
    <dbReference type="NCBI Taxonomy" id="146819"/>
    <lineage>
        <taxon>Bacteria</taxon>
        <taxon>Bacillati</taxon>
        <taxon>Actinomycetota</taxon>
        <taxon>Actinomycetes</taxon>
        <taxon>Kitasatosporales</taxon>
        <taxon>Streptomycetaceae</taxon>
        <taxon>Streptomyces</taxon>
    </lineage>
</organism>
<evidence type="ECO:0000313" key="1">
    <source>
        <dbReference type="EMBL" id="MDX3129552.1"/>
    </source>
</evidence>
<protein>
    <recommendedName>
        <fullName evidence="3">Transposase</fullName>
    </recommendedName>
</protein>
<dbReference type="EMBL" id="JARAWN010000026">
    <property type="protein sequence ID" value="MDX3129552.1"/>
    <property type="molecule type" value="Genomic_DNA"/>
</dbReference>
<dbReference type="RefSeq" id="WP_319690051.1">
    <property type="nucleotide sequence ID" value="NZ_JARAWN010000026.1"/>
</dbReference>
<dbReference type="AlphaFoldDB" id="A0AAJ2PL71"/>
<gene>
    <name evidence="1" type="ORF">PV367_06985</name>
</gene>
<evidence type="ECO:0008006" key="3">
    <source>
        <dbReference type="Google" id="ProtNLM"/>
    </source>
</evidence>
<name>A0AAJ2PL71_9ACTN</name>
<evidence type="ECO:0000313" key="2">
    <source>
        <dbReference type="Proteomes" id="UP001273589"/>
    </source>
</evidence>
<dbReference type="Proteomes" id="UP001273589">
    <property type="component" value="Unassembled WGS sequence"/>
</dbReference>